<organism evidence="1 2">
    <name type="scientific">Amycolatopsis thermophila</name>
    <dbReference type="NCBI Taxonomy" id="206084"/>
    <lineage>
        <taxon>Bacteria</taxon>
        <taxon>Bacillati</taxon>
        <taxon>Actinomycetota</taxon>
        <taxon>Actinomycetes</taxon>
        <taxon>Pseudonocardiales</taxon>
        <taxon>Pseudonocardiaceae</taxon>
        <taxon>Amycolatopsis</taxon>
    </lineage>
</organism>
<keyword evidence="2" id="KW-1185">Reference proteome</keyword>
<evidence type="ECO:0000313" key="2">
    <source>
        <dbReference type="Proteomes" id="UP001229651"/>
    </source>
</evidence>
<reference evidence="1 2" key="1">
    <citation type="submission" date="2023-07" db="EMBL/GenBank/DDBJ databases">
        <title>Sequencing the genomes of 1000 actinobacteria strains.</title>
        <authorList>
            <person name="Klenk H.-P."/>
        </authorList>
    </citation>
    <scope>NUCLEOTIDE SEQUENCE [LARGE SCALE GENOMIC DNA]</scope>
    <source>
        <strain evidence="1 2">DSM 45805</strain>
    </source>
</reference>
<protein>
    <submittedName>
        <fullName evidence="1">Uncharacterized protein</fullName>
    </submittedName>
</protein>
<evidence type="ECO:0000313" key="1">
    <source>
        <dbReference type="EMBL" id="MDQ0376495.1"/>
    </source>
</evidence>
<comment type="caution">
    <text evidence="1">The sequence shown here is derived from an EMBL/GenBank/DDBJ whole genome shotgun (WGS) entry which is preliminary data.</text>
</comment>
<name>A0ABU0ENC0_9PSEU</name>
<gene>
    <name evidence="1" type="ORF">FB470_000489</name>
</gene>
<sequence length="137" mass="15298">MARVRRITINQAGLRQLGTNPSTTTYRQMRRIGVAVHSTAVQLAPVDTGRLRQSGDVTMRPGFPRMAVRIGFYARHAFWAHQGRRGFEAKPGKVLAWRKRGGPMVFRKRVGPAKGRPFLTRAVQLVTGKSTGVPTKY</sequence>
<dbReference type="EMBL" id="JAUSUT010000001">
    <property type="protein sequence ID" value="MDQ0376495.1"/>
    <property type="molecule type" value="Genomic_DNA"/>
</dbReference>
<accession>A0ABU0ENC0</accession>
<dbReference type="RefSeq" id="WP_306988373.1">
    <property type="nucleotide sequence ID" value="NZ_JAUSUT010000001.1"/>
</dbReference>
<dbReference type="Proteomes" id="UP001229651">
    <property type="component" value="Unassembled WGS sequence"/>
</dbReference>
<proteinExistence type="predicted"/>